<organism evidence="1 2">
    <name type="scientific">Timema podura</name>
    <name type="common">Walking stick</name>
    <dbReference type="NCBI Taxonomy" id="61482"/>
    <lineage>
        <taxon>Eukaryota</taxon>
        <taxon>Metazoa</taxon>
        <taxon>Ecdysozoa</taxon>
        <taxon>Arthropoda</taxon>
        <taxon>Hexapoda</taxon>
        <taxon>Insecta</taxon>
        <taxon>Pterygota</taxon>
        <taxon>Neoptera</taxon>
        <taxon>Polyneoptera</taxon>
        <taxon>Phasmatodea</taxon>
        <taxon>Timematodea</taxon>
        <taxon>Timematoidea</taxon>
        <taxon>Timematidae</taxon>
        <taxon>Timema</taxon>
    </lineage>
</organism>
<dbReference type="InterPro" id="IPR036259">
    <property type="entry name" value="MFS_trans_sf"/>
</dbReference>
<dbReference type="Gene3D" id="1.10.286.90">
    <property type="entry name" value="MFS transporter, transmembrane helix TM10b"/>
    <property type="match status" value="1"/>
</dbReference>
<dbReference type="Proteomes" id="UP001153148">
    <property type="component" value="Unassembled WGS sequence"/>
</dbReference>
<keyword evidence="2" id="KW-1185">Reference proteome</keyword>
<accession>A0ABN7NWD3</accession>
<proteinExistence type="predicted"/>
<sequence>MTQSKYKSWHYLHKQTAAVRILPESPRWLLAMGRKDEVMLILKEAARVNKRQLPANTDKILQQSCQVASAIYGFRDPSLFVGAEGYFGLLWSHTMPFTLPPTIAQNRF</sequence>
<dbReference type="EMBL" id="CAJPIN010011357">
    <property type="protein sequence ID" value="CAG2060084.1"/>
    <property type="molecule type" value="Genomic_DNA"/>
</dbReference>
<gene>
    <name evidence="1" type="ORF">TPAB3V08_LOCUS7042</name>
</gene>
<reference evidence="1" key="1">
    <citation type="submission" date="2021-03" db="EMBL/GenBank/DDBJ databases">
        <authorList>
            <person name="Tran Van P."/>
        </authorList>
    </citation>
    <scope>NUCLEOTIDE SEQUENCE</scope>
</reference>
<evidence type="ECO:0000313" key="1">
    <source>
        <dbReference type="EMBL" id="CAG2060084.1"/>
    </source>
</evidence>
<protein>
    <submittedName>
        <fullName evidence="1">Uncharacterized protein</fullName>
    </submittedName>
</protein>
<evidence type="ECO:0000313" key="2">
    <source>
        <dbReference type="Proteomes" id="UP001153148"/>
    </source>
</evidence>
<dbReference type="SUPFAM" id="SSF103473">
    <property type="entry name" value="MFS general substrate transporter"/>
    <property type="match status" value="1"/>
</dbReference>
<name>A0ABN7NWD3_TIMPD</name>
<comment type="caution">
    <text evidence="1">The sequence shown here is derived from an EMBL/GenBank/DDBJ whole genome shotgun (WGS) entry which is preliminary data.</text>
</comment>